<protein>
    <submittedName>
        <fullName evidence="2">Uncharacterized protein</fullName>
    </submittedName>
</protein>
<keyword evidence="1" id="KW-1133">Transmembrane helix</keyword>
<proteinExistence type="predicted"/>
<gene>
    <name evidence="2" type="ORF">SAMN04487950_0971</name>
</gene>
<organism evidence="2 3">
    <name type="scientific">Halogranum rubrum</name>
    <dbReference type="NCBI Taxonomy" id="553466"/>
    <lineage>
        <taxon>Archaea</taxon>
        <taxon>Methanobacteriati</taxon>
        <taxon>Methanobacteriota</taxon>
        <taxon>Stenosarchaea group</taxon>
        <taxon>Halobacteria</taxon>
        <taxon>Halobacteriales</taxon>
        <taxon>Haloferacaceae</taxon>
    </lineage>
</organism>
<evidence type="ECO:0000313" key="3">
    <source>
        <dbReference type="Proteomes" id="UP000199607"/>
    </source>
</evidence>
<keyword evidence="3" id="KW-1185">Reference proteome</keyword>
<reference evidence="3" key="1">
    <citation type="submission" date="2016-10" db="EMBL/GenBank/DDBJ databases">
        <authorList>
            <person name="Varghese N."/>
            <person name="Submissions S."/>
        </authorList>
    </citation>
    <scope>NUCLEOTIDE SEQUENCE [LARGE SCALE GENOMIC DNA]</scope>
    <source>
        <strain evidence="3">CGMCC 1.7738</strain>
    </source>
</reference>
<dbReference type="Proteomes" id="UP000199607">
    <property type="component" value="Unassembled WGS sequence"/>
</dbReference>
<dbReference type="STRING" id="553466.SAMN04487950_0971"/>
<evidence type="ECO:0000313" key="2">
    <source>
        <dbReference type="EMBL" id="SFK76340.1"/>
    </source>
</evidence>
<name>A0A1I4C6U7_9EURY</name>
<dbReference type="RefSeq" id="WP_089866401.1">
    <property type="nucleotide sequence ID" value="NZ_FOTC01000001.1"/>
</dbReference>
<accession>A0A1I4C6U7</accession>
<dbReference type="AlphaFoldDB" id="A0A1I4C6U7"/>
<keyword evidence="1" id="KW-0812">Transmembrane</keyword>
<dbReference type="EMBL" id="FOTC01000001">
    <property type="protein sequence ID" value="SFK76340.1"/>
    <property type="molecule type" value="Genomic_DNA"/>
</dbReference>
<sequence>MDELHPVEIVVPAVTFTVAGFLIGGTAVGAVVGAVVGIALGAMASVVDHGDEEHFVGADAE</sequence>
<evidence type="ECO:0000256" key="1">
    <source>
        <dbReference type="SAM" id="Phobius"/>
    </source>
</evidence>
<keyword evidence="1" id="KW-0472">Membrane</keyword>
<feature type="transmembrane region" description="Helical" evidence="1">
    <location>
        <begin position="12"/>
        <end position="40"/>
    </location>
</feature>